<proteinExistence type="predicted"/>
<dbReference type="OrthoDB" id="1708389at2759"/>
<dbReference type="STRING" id="1392247.A0A3N4KSU4"/>
<feature type="region of interest" description="Disordered" evidence="2">
    <location>
        <begin position="36"/>
        <end position="169"/>
    </location>
</feature>
<feature type="coiled-coil region" evidence="1">
    <location>
        <begin position="214"/>
        <end position="241"/>
    </location>
</feature>
<protein>
    <recommendedName>
        <fullName evidence="6">GRAM domain-containing protein</fullName>
    </recommendedName>
</protein>
<dbReference type="InParanoid" id="A0A3N4KSU4"/>
<evidence type="ECO:0000313" key="4">
    <source>
        <dbReference type="EMBL" id="RPB12489.1"/>
    </source>
</evidence>
<dbReference type="EMBL" id="ML119128">
    <property type="protein sequence ID" value="RPB12489.1"/>
    <property type="molecule type" value="Genomic_DNA"/>
</dbReference>
<dbReference type="PANTHER" id="PTHR37402">
    <property type="entry name" value="GRAM DOMAIN-CONTAINING PROTEIN 4"/>
    <property type="match status" value="1"/>
</dbReference>
<dbReference type="GO" id="GO:0006915">
    <property type="term" value="P:apoptotic process"/>
    <property type="evidence" value="ECO:0007669"/>
    <property type="project" value="InterPro"/>
</dbReference>
<dbReference type="InterPro" id="IPR037847">
    <property type="entry name" value="GRAMDC4"/>
</dbReference>
<feature type="transmembrane region" description="Helical" evidence="3">
    <location>
        <begin position="468"/>
        <end position="487"/>
    </location>
</feature>
<evidence type="ECO:0000313" key="5">
    <source>
        <dbReference type="Proteomes" id="UP000277580"/>
    </source>
</evidence>
<feature type="compositionally biased region" description="Acidic residues" evidence="2">
    <location>
        <begin position="133"/>
        <end position="146"/>
    </location>
</feature>
<keyword evidence="3" id="KW-0812">Transmembrane</keyword>
<reference evidence="4 5" key="1">
    <citation type="journal article" date="2018" name="Nat. Ecol. Evol.">
        <title>Pezizomycetes genomes reveal the molecular basis of ectomycorrhizal truffle lifestyle.</title>
        <authorList>
            <person name="Murat C."/>
            <person name="Payen T."/>
            <person name="Noel B."/>
            <person name="Kuo A."/>
            <person name="Morin E."/>
            <person name="Chen J."/>
            <person name="Kohler A."/>
            <person name="Krizsan K."/>
            <person name="Balestrini R."/>
            <person name="Da Silva C."/>
            <person name="Montanini B."/>
            <person name="Hainaut M."/>
            <person name="Levati E."/>
            <person name="Barry K.W."/>
            <person name="Belfiori B."/>
            <person name="Cichocki N."/>
            <person name="Clum A."/>
            <person name="Dockter R.B."/>
            <person name="Fauchery L."/>
            <person name="Guy J."/>
            <person name="Iotti M."/>
            <person name="Le Tacon F."/>
            <person name="Lindquist E.A."/>
            <person name="Lipzen A."/>
            <person name="Malagnac F."/>
            <person name="Mello A."/>
            <person name="Molinier V."/>
            <person name="Miyauchi S."/>
            <person name="Poulain J."/>
            <person name="Riccioni C."/>
            <person name="Rubini A."/>
            <person name="Sitrit Y."/>
            <person name="Splivallo R."/>
            <person name="Traeger S."/>
            <person name="Wang M."/>
            <person name="Zifcakova L."/>
            <person name="Wipf D."/>
            <person name="Zambonelli A."/>
            <person name="Paolocci F."/>
            <person name="Nowrousian M."/>
            <person name="Ottonello S."/>
            <person name="Baldrian P."/>
            <person name="Spatafora J.W."/>
            <person name="Henrissat B."/>
            <person name="Nagy L.G."/>
            <person name="Aury J.M."/>
            <person name="Wincker P."/>
            <person name="Grigoriev I.V."/>
            <person name="Bonfante P."/>
            <person name="Martin F.M."/>
        </authorList>
    </citation>
    <scope>NUCLEOTIDE SEQUENCE [LARGE SCALE GENOMIC DNA]</scope>
    <source>
        <strain evidence="4 5">CCBAS932</strain>
    </source>
</reference>
<accession>A0A3N4KSU4</accession>
<sequence length="726" mass="82686">MVDTGRDWNHRSPSLRSEFVIPTTSTRSLTIPAEETSVANGLEGRHWQRHSSSDTTRSATARSISTNHSNLNLDLPASRASGGKREKLKTLKENAVNALRHNGNSAGKGKGKGKDNSRSQSHSPAAGGVGSSEGDENVDGRAEDEDKASSKSNNAASPRRQSLSSKLAHPRTALKASLAHIVAGKLSTLNDPYIPQEAEVEFVEAHEERNEALKDGCMEDVEDAEKRIEGLHRQRRNMQVNWTIHRHVTNVTVAPTKQRIIEKPRKSDFIIRDESGNPIIEFENGGERIDYVKWLGQISVHYLLYATQDYTAQYIDYREPRSLSLEKARSSIERLFVSTAPWQEWLLHVFRVYRWENPYETFRWLCLYMVLWHYSYLITFLWFCVIYYTLRRYIYPETEIEDLRVALERVRNTDRKAYDLGDVIVHKGPQEWLLPLADTIGPWAQIQLGDLADLLEILENFYEWRNPVLTSLSLSLFTSVFLFGLIASPEFCLKATYFGLGVAFFAWFPISSRYPKYRLVVSPVRWLFWNIPTHAEWAFQELSAEAEKNREKITAKDVEKALVKNQQAEPPDCVDSINSGTVMLPAAAAADGTGSLTSTLAEEQRDTAVLAVAEQKLARPLDAYVREYATFNCRCGLNLGKLVIHPSGLRFESLRKRRTIWDRAWIELVEIKKVKSSEPVGRLLSLEGLEMVFTDSSRVRLGDMVDRGEAFKWILGYSRLKWRSNN</sequence>
<evidence type="ECO:0000256" key="2">
    <source>
        <dbReference type="SAM" id="MobiDB-lite"/>
    </source>
</evidence>
<feature type="compositionally biased region" description="Basic and acidic residues" evidence="2">
    <location>
        <begin position="83"/>
        <end position="92"/>
    </location>
</feature>
<dbReference type="AlphaFoldDB" id="A0A3N4KSU4"/>
<name>A0A3N4KSU4_9PEZI</name>
<keyword evidence="3" id="KW-1133">Transmembrane helix</keyword>
<feature type="transmembrane region" description="Helical" evidence="3">
    <location>
        <begin position="371"/>
        <end position="390"/>
    </location>
</feature>
<dbReference type="Proteomes" id="UP000277580">
    <property type="component" value="Unassembled WGS sequence"/>
</dbReference>
<keyword evidence="5" id="KW-1185">Reference proteome</keyword>
<feature type="compositionally biased region" description="Low complexity" evidence="2">
    <location>
        <begin position="53"/>
        <end position="66"/>
    </location>
</feature>
<keyword evidence="3" id="KW-0472">Membrane</keyword>
<evidence type="ECO:0000256" key="3">
    <source>
        <dbReference type="SAM" id="Phobius"/>
    </source>
</evidence>
<evidence type="ECO:0008006" key="6">
    <source>
        <dbReference type="Google" id="ProtNLM"/>
    </source>
</evidence>
<organism evidence="4 5">
    <name type="scientific">Morchella conica CCBAS932</name>
    <dbReference type="NCBI Taxonomy" id="1392247"/>
    <lineage>
        <taxon>Eukaryota</taxon>
        <taxon>Fungi</taxon>
        <taxon>Dikarya</taxon>
        <taxon>Ascomycota</taxon>
        <taxon>Pezizomycotina</taxon>
        <taxon>Pezizomycetes</taxon>
        <taxon>Pezizales</taxon>
        <taxon>Morchellaceae</taxon>
        <taxon>Morchella</taxon>
    </lineage>
</organism>
<evidence type="ECO:0000256" key="1">
    <source>
        <dbReference type="SAM" id="Coils"/>
    </source>
</evidence>
<keyword evidence="1" id="KW-0175">Coiled coil</keyword>
<gene>
    <name evidence="4" type="ORF">P167DRAFT_545402</name>
</gene>
<feature type="transmembrane region" description="Helical" evidence="3">
    <location>
        <begin position="493"/>
        <end position="510"/>
    </location>
</feature>
<dbReference type="PANTHER" id="PTHR37402:SF1">
    <property type="entry name" value="GRAM DOMAIN-CONTAINING PROTEIN 4"/>
    <property type="match status" value="1"/>
</dbReference>